<gene>
    <name evidence="3" type="ORF">DFJ69_2095</name>
</gene>
<sequence>MQIQHRRLSVLVLGVMGVLMSSLAIGTSSAAVPAEGGSRIEVTTVPAKLVAAGPGATAAAPCNVAYRTTACGASRYTIRVYNRNGVQTGQLNGMIFQKIYLNIKSRAFHETISVRADSIIGNATGISLRISASCGSGCKARVSGIGDEYLRPGVTDHGRIDYADSVKLGRIHQSRIKYTITALKNYYAPIPATWRLPIDFRCDDRLRKRDKNGRLVGQRPGCVFPAVPGHITSMVKLKFIAPNIRRWQRAGAPQLLHRNSFLTAGHRKAVCGSAKLPRGWTAPAGWPKPLSDRLNKPSCDEYAFAATVEGGAKPGNGYGWVPLRENNSQGHMLANSFNAQRVLNAGSAKGRGDAFYVFV</sequence>
<name>A0A3D9SVQ1_9ACTN</name>
<protein>
    <submittedName>
        <fullName evidence="3">Deoxyribonuclease NucA/NucB</fullName>
    </submittedName>
</protein>
<evidence type="ECO:0000313" key="4">
    <source>
        <dbReference type="Proteomes" id="UP000256661"/>
    </source>
</evidence>
<dbReference type="EMBL" id="QTTT01000001">
    <property type="protein sequence ID" value="REE96654.1"/>
    <property type="molecule type" value="Genomic_DNA"/>
</dbReference>
<feature type="chain" id="PRO_5017618229" evidence="1">
    <location>
        <begin position="31"/>
        <end position="359"/>
    </location>
</feature>
<evidence type="ECO:0000256" key="1">
    <source>
        <dbReference type="SAM" id="SignalP"/>
    </source>
</evidence>
<dbReference type="InterPro" id="IPR029476">
    <property type="entry name" value="DNase_NucA_NucB"/>
</dbReference>
<dbReference type="Proteomes" id="UP000256661">
    <property type="component" value="Unassembled WGS sequence"/>
</dbReference>
<evidence type="ECO:0000259" key="2">
    <source>
        <dbReference type="Pfam" id="PF14040"/>
    </source>
</evidence>
<feature type="domain" description="Deoxyribonuclease NucA/NucB" evidence="2">
    <location>
        <begin position="295"/>
        <end position="344"/>
    </location>
</feature>
<proteinExistence type="predicted"/>
<dbReference type="Pfam" id="PF14040">
    <property type="entry name" value="DNase_NucA_NucB"/>
    <property type="match status" value="1"/>
</dbReference>
<evidence type="ECO:0000313" key="3">
    <source>
        <dbReference type="EMBL" id="REE96654.1"/>
    </source>
</evidence>
<keyword evidence="1" id="KW-0732">Signal</keyword>
<dbReference type="AlphaFoldDB" id="A0A3D9SVQ1"/>
<reference evidence="3 4" key="1">
    <citation type="submission" date="2018-08" db="EMBL/GenBank/DDBJ databases">
        <title>Sequencing the genomes of 1000 actinobacteria strains.</title>
        <authorList>
            <person name="Klenk H.-P."/>
        </authorList>
    </citation>
    <scope>NUCLEOTIDE SEQUENCE [LARGE SCALE GENOMIC DNA]</scope>
    <source>
        <strain evidence="3 4">DSM 43927</strain>
    </source>
</reference>
<feature type="signal peptide" evidence="1">
    <location>
        <begin position="1"/>
        <end position="30"/>
    </location>
</feature>
<accession>A0A3D9SVQ1</accession>
<keyword evidence="4" id="KW-1185">Reference proteome</keyword>
<organism evidence="3 4">
    <name type="scientific">Thermomonospora umbrina</name>
    <dbReference type="NCBI Taxonomy" id="111806"/>
    <lineage>
        <taxon>Bacteria</taxon>
        <taxon>Bacillati</taxon>
        <taxon>Actinomycetota</taxon>
        <taxon>Actinomycetes</taxon>
        <taxon>Streptosporangiales</taxon>
        <taxon>Thermomonosporaceae</taxon>
        <taxon>Thermomonospora</taxon>
    </lineage>
</organism>
<comment type="caution">
    <text evidence="3">The sequence shown here is derived from an EMBL/GenBank/DDBJ whole genome shotgun (WGS) entry which is preliminary data.</text>
</comment>